<reference evidence="1 2" key="1">
    <citation type="journal article" date="2020" name="Mol. Plant">
        <title>The Chromosome-Based Rubber Tree Genome Provides New Insights into Spurge Genome Evolution and Rubber Biosynthesis.</title>
        <authorList>
            <person name="Liu J."/>
            <person name="Shi C."/>
            <person name="Shi C.C."/>
            <person name="Li W."/>
            <person name="Zhang Q.J."/>
            <person name="Zhang Y."/>
            <person name="Li K."/>
            <person name="Lu H.F."/>
            <person name="Shi C."/>
            <person name="Zhu S.T."/>
            <person name="Xiao Z.Y."/>
            <person name="Nan H."/>
            <person name="Yue Y."/>
            <person name="Zhu X.G."/>
            <person name="Wu Y."/>
            <person name="Hong X.N."/>
            <person name="Fan G.Y."/>
            <person name="Tong Y."/>
            <person name="Zhang D."/>
            <person name="Mao C.L."/>
            <person name="Liu Y.L."/>
            <person name="Hao S.J."/>
            <person name="Liu W.Q."/>
            <person name="Lv M.Q."/>
            <person name="Zhang H.B."/>
            <person name="Liu Y."/>
            <person name="Hu-Tang G.R."/>
            <person name="Wang J.P."/>
            <person name="Wang J.H."/>
            <person name="Sun Y.H."/>
            <person name="Ni S.B."/>
            <person name="Chen W.B."/>
            <person name="Zhang X.C."/>
            <person name="Jiao Y.N."/>
            <person name="Eichler E.E."/>
            <person name="Li G.H."/>
            <person name="Liu X."/>
            <person name="Gao L.Z."/>
        </authorList>
    </citation>
    <scope>NUCLEOTIDE SEQUENCE [LARGE SCALE GENOMIC DNA]</scope>
    <source>
        <strain evidence="2">cv. GT1</strain>
        <tissue evidence="1">Leaf</tissue>
    </source>
</reference>
<dbReference type="EMBL" id="JAAGAX010000003">
    <property type="protein sequence ID" value="KAF2321023.1"/>
    <property type="molecule type" value="Genomic_DNA"/>
</dbReference>
<dbReference type="AlphaFoldDB" id="A0A6A6N968"/>
<evidence type="ECO:0000313" key="2">
    <source>
        <dbReference type="Proteomes" id="UP000467840"/>
    </source>
</evidence>
<proteinExistence type="predicted"/>
<evidence type="ECO:0000313" key="1">
    <source>
        <dbReference type="EMBL" id="KAF2321023.1"/>
    </source>
</evidence>
<protein>
    <submittedName>
        <fullName evidence="1">Uncharacterized protein</fullName>
    </submittedName>
</protein>
<dbReference type="Proteomes" id="UP000467840">
    <property type="component" value="Chromosome 10"/>
</dbReference>
<keyword evidence="2" id="KW-1185">Reference proteome</keyword>
<comment type="caution">
    <text evidence="1">The sequence shown here is derived from an EMBL/GenBank/DDBJ whole genome shotgun (WGS) entry which is preliminary data.</text>
</comment>
<organism evidence="1 2">
    <name type="scientific">Hevea brasiliensis</name>
    <name type="common">Para rubber tree</name>
    <name type="synonym">Siphonia brasiliensis</name>
    <dbReference type="NCBI Taxonomy" id="3981"/>
    <lineage>
        <taxon>Eukaryota</taxon>
        <taxon>Viridiplantae</taxon>
        <taxon>Streptophyta</taxon>
        <taxon>Embryophyta</taxon>
        <taxon>Tracheophyta</taxon>
        <taxon>Spermatophyta</taxon>
        <taxon>Magnoliopsida</taxon>
        <taxon>eudicotyledons</taxon>
        <taxon>Gunneridae</taxon>
        <taxon>Pentapetalae</taxon>
        <taxon>rosids</taxon>
        <taxon>fabids</taxon>
        <taxon>Malpighiales</taxon>
        <taxon>Euphorbiaceae</taxon>
        <taxon>Crotonoideae</taxon>
        <taxon>Micrandreae</taxon>
        <taxon>Hevea</taxon>
    </lineage>
</organism>
<sequence>MGLRACGPRGTSRRADEVRNEVHRAGEGARECWACTGEACAGEVQTCTGKAGCARIGFNRHAIYGNEASLVPAVFGIRRQLSVNCPTKCRMGHLESRLLLKGSNGISVSAGYLDVPVYNDELHHWKLKENEVEEITKC</sequence>
<gene>
    <name evidence="1" type="ORF">GH714_032839</name>
</gene>
<accession>A0A6A6N968</accession>
<name>A0A6A6N968_HEVBR</name>